<evidence type="ECO:0000313" key="2">
    <source>
        <dbReference type="EMBL" id="STO56294.1"/>
    </source>
</evidence>
<evidence type="ECO:0000313" key="3">
    <source>
        <dbReference type="Proteomes" id="UP000254512"/>
    </source>
</evidence>
<keyword evidence="1" id="KW-0472">Membrane</keyword>
<accession>A0A377HJN5</accession>
<feature type="transmembrane region" description="Helical" evidence="1">
    <location>
        <begin position="392"/>
        <end position="411"/>
    </location>
</feature>
<feature type="transmembrane region" description="Helical" evidence="1">
    <location>
        <begin position="199"/>
        <end position="218"/>
    </location>
</feature>
<feature type="transmembrane region" description="Helical" evidence="1">
    <location>
        <begin position="251"/>
        <end position="269"/>
    </location>
</feature>
<dbReference type="STRING" id="673.AL542_07955"/>
<keyword evidence="1" id="KW-1133">Transmembrane helix</keyword>
<reference evidence="2 3" key="1">
    <citation type="submission" date="2018-06" db="EMBL/GenBank/DDBJ databases">
        <authorList>
            <consortium name="Pathogen Informatics"/>
            <person name="Doyle S."/>
        </authorList>
    </citation>
    <scope>NUCLEOTIDE SEQUENCE [LARGE SCALE GENOMIC DNA]</scope>
    <source>
        <strain evidence="2 3">NCTC11645</strain>
    </source>
</reference>
<feature type="transmembrane region" description="Helical" evidence="1">
    <location>
        <begin position="106"/>
        <end position="124"/>
    </location>
</feature>
<gene>
    <name evidence="2" type="ORF">NCTC11645_00632</name>
</gene>
<feature type="transmembrane region" description="Helical" evidence="1">
    <location>
        <begin position="224"/>
        <end position="244"/>
    </location>
</feature>
<proteinExistence type="predicted"/>
<evidence type="ECO:0000256" key="1">
    <source>
        <dbReference type="SAM" id="Phobius"/>
    </source>
</evidence>
<dbReference type="RefSeq" id="WP_115659373.1">
    <property type="nucleotide sequence ID" value="NZ_CP035690.1"/>
</dbReference>
<sequence length="558" mass="62514">MQTSRLQHLWPDKVASKPLVKPVLIALAALFLFCLPLNQTPLEFSGVQHPATALTLLLTVTLICLGGWEAARQRRFRYTTVTVWLAIAALFALLPSFYLHADLHTAIWQGCNVLLALLLFCTLQQFSFNHMQRQDLLLLPLLSGWLLALPVLLPTLTDTYASYLSGITVHGEALSIALLTALSLSAYLLARTKVYKRNWVPLHAVLLLTPVLTIPALAALRSPWLIAAMLVVTILIQPFLFRFCQKRHHGLWNLAVLAGFILAWHFNWLPQAALSAARYSEHEQAVLAQTWALLTQSQFEGVGLGQLIKAQLLFGLEQQQGLSPIVPYPSWLLANLTQGGIAYWAGFGVLLSLVTRRLMEAPGGTRLMLLAILLPSLLGMALTAYMEINPAFGVLFVILVYWLDNLSAHYRRIPLRHTRGIKLAANGVLAVTAFIVLSSIYLGEQALSTYQIKDIKLVQYQTHPWWRDYFSQEAGMRAFHDALESRDKRAQEHYLRAQIYRLGTHPNPEGYQSLIELAMLTGHGSIAKQLKEEAALLFPAREFKLDFTKMQPSRTGVH</sequence>
<feature type="transmembrane region" description="Helical" evidence="1">
    <location>
        <begin position="367"/>
        <end position="386"/>
    </location>
</feature>
<feature type="transmembrane region" description="Helical" evidence="1">
    <location>
        <begin position="20"/>
        <end position="38"/>
    </location>
</feature>
<feature type="transmembrane region" description="Helical" evidence="1">
    <location>
        <begin position="423"/>
        <end position="443"/>
    </location>
</feature>
<feature type="transmembrane region" description="Helical" evidence="1">
    <location>
        <begin position="80"/>
        <end position="100"/>
    </location>
</feature>
<keyword evidence="1" id="KW-0812">Transmembrane</keyword>
<name>A0A377HJN5_GRIHO</name>
<feature type="transmembrane region" description="Helical" evidence="1">
    <location>
        <begin position="50"/>
        <end position="68"/>
    </location>
</feature>
<feature type="transmembrane region" description="Helical" evidence="1">
    <location>
        <begin position="173"/>
        <end position="190"/>
    </location>
</feature>
<feature type="transmembrane region" description="Helical" evidence="1">
    <location>
        <begin position="136"/>
        <end position="153"/>
    </location>
</feature>
<dbReference type="AlphaFoldDB" id="A0A377HJN5"/>
<organism evidence="2 3">
    <name type="scientific">Grimontia hollisae</name>
    <name type="common">Vibrio hollisae</name>
    <dbReference type="NCBI Taxonomy" id="673"/>
    <lineage>
        <taxon>Bacteria</taxon>
        <taxon>Pseudomonadati</taxon>
        <taxon>Pseudomonadota</taxon>
        <taxon>Gammaproteobacteria</taxon>
        <taxon>Vibrionales</taxon>
        <taxon>Vibrionaceae</taxon>
        <taxon>Grimontia</taxon>
    </lineage>
</organism>
<dbReference type="Proteomes" id="UP000254512">
    <property type="component" value="Unassembled WGS sequence"/>
</dbReference>
<protein>
    <submittedName>
        <fullName evidence="2">Domain of uncharacterized function (DUF3366)</fullName>
    </submittedName>
</protein>
<feature type="transmembrane region" description="Helical" evidence="1">
    <location>
        <begin position="331"/>
        <end position="355"/>
    </location>
</feature>
<dbReference type="EMBL" id="UGHD01000002">
    <property type="protein sequence ID" value="STO56294.1"/>
    <property type="molecule type" value="Genomic_DNA"/>
</dbReference>